<accession>A0A428TAD3</accession>
<dbReference type="Proteomes" id="UP000287144">
    <property type="component" value="Unassembled WGS sequence"/>
</dbReference>
<dbReference type="AlphaFoldDB" id="A0A428TAD3"/>
<proteinExistence type="predicted"/>
<comment type="caution">
    <text evidence="1">The sequence shown here is derived from an EMBL/GenBank/DDBJ whole genome shotgun (WGS) entry which is preliminary data.</text>
</comment>
<keyword evidence="2" id="KW-1185">Reference proteome</keyword>
<gene>
    <name evidence="1" type="ORF">CEP52_009994</name>
</gene>
<reference evidence="1 2" key="1">
    <citation type="submission" date="2017-06" db="EMBL/GenBank/DDBJ databases">
        <title>Comparative genomic analysis of Ambrosia Fusariam Clade fungi.</title>
        <authorList>
            <person name="Stajich J.E."/>
            <person name="Carrillo J."/>
            <person name="Kijimoto T."/>
            <person name="Eskalen A."/>
            <person name="O'Donnell K."/>
            <person name="Kasson M."/>
        </authorList>
    </citation>
    <scope>NUCLEOTIDE SEQUENCE [LARGE SCALE GENOMIC DNA]</scope>
    <source>
        <strain evidence="1 2">NRRL62579</strain>
    </source>
</reference>
<name>A0A428TAD3_9HYPO</name>
<protein>
    <submittedName>
        <fullName evidence="1">Uncharacterized protein</fullName>
    </submittedName>
</protein>
<organism evidence="1 2">
    <name type="scientific">Fusarium oligoseptatum</name>
    <dbReference type="NCBI Taxonomy" id="2604345"/>
    <lineage>
        <taxon>Eukaryota</taxon>
        <taxon>Fungi</taxon>
        <taxon>Dikarya</taxon>
        <taxon>Ascomycota</taxon>
        <taxon>Pezizomycotina</taxon>
        <taxon>Sordariomycetes</taxon>
        <taxon>Hypocreomycetidae</taxon>
        <taxon>Hypocreales</taxon>
        <taxon>Nectriaceae</taxon>
        <taxon>Fusarium</taxon>
        <taxon>Fusarium solani species complex</taxon>
    </lineage>
</organism>
<dbReference type="EMBL" id="NKCK01000109">
    <property type="protein sequence ID" value="RSL99003.1"/>
    <property type="molecule type" value="Genomic_DNA"/>
</dbReference>
<evidence type="ECO:0000313" key="1">
    <source>
        <dbReference type="EMBL" id="RSL99003.1"/>
    </source>
</evidence>
<evidence type="ECO:0000313" key="2">
    <source>
        <dbReference type="Proteomes" id="UP000287144"/>
    </source>
</evidence>
<sequence>MNTRMDFFAQLPPEIRIRIMGQMSSKSAISRIIQASPAMLSQWMQSRKTIVREVLINLVGGDIYGDILHDALAIIHMPPVDSSTTESIIQHVGQWLTKTLPDPFEQNDNETLDTLYRFFSRLAVFVEDFMTKATAPFPPRAYMCLPRMRSMDGELYFRDQPIDARHVEMDDLTGSERNRFLRAFVRYELLCNLYAPRLWKIVEPSEYGDQVKQSLPNLHIWEYEMFHCVCEYARSVYMAIFANFTDSWLPNDQTASGSEKEFLYPDKFWTKPNVYFANLDLPLSCYHSASYLHLRGFDLLTHILVYSESKQGSYRDLRKWFLTMSRERVRTEELVSPSENHALVQDQGPTSISCAGVGVRCPLLQKIATSLVSNGVVTYPRVMGLNPYYQLRIYRQRAWPFFENARLYPGTDSLCHFPSLDELSEQDRLVKAKFPYPQGEQQRRRSQKWQDFFAGRKSDADFEWRDDDDKFERVAGERIIIPRLFERPVTERLVPFWRYGMPVSRE</sequence>